<name>A0ABT0FB15_9MICO</name>
<gene>
    <name evidence="2" type="ORF">KZC51_03825</name>
</gene>
<feature type="signal peptide" evidence="1">
    <location>
        <begin position="1"/>
        <end position="22"/>
    </location>
</feature>
<reference evidence="2 3" key="1">
    <citation type="submission" date="2021-06" db="EMBL/GenBank/DDBJ databases">
        <title>Genome-based taxonomic framework of Microbacterium strains isolated from marine environment, the description of four new species and reclassification of four preexisting species.</title>
        <authorList>
            <person name="Lee S.D."/>
            <person name="Kim S.-M."/>
            <person name="Byeon Y.-S."/>
            <person name="Yang H.L."/>
            <person name="Kim I.S."/>
        </authorList>
    </citation>
    <scope>NUCLEOTIDE SEQUENCE [LARGE SCALE GENOMIC DNA]</scope>
    <source>
        <strain evidence="2 3">SSW1-49</strain>
    </source>
</reference>
<evidence type="ECO:0000313" key="2">
    <source>
        <dbReference type="EMBL" id="MCK2035256.1"/>
    </source>
</evidence>
<dbReference type="Gene3D" id="2.60.40.10">
    <property type="entry name" value="Immunoglobulins"/>
    <property type="match status" value="2"/>
</dbReference>
<evidence type="ECO:0008006" key="4">
    <source>
        <dbReference type="Google" id="ProtNLM"/>
    </source>
</evidence>
<evidence type="ECO:0000313" key="3">
    <source>
        <dbReference type="Proteomes" id="UP001300096"/>
    </source>
</evidence>
<feature type="chain" id="PRO_5045329210" description="GH18 domain-containing protein" evidence="1">
    <location>
        <begin position="23"/>
        <end position="551"/>
    </location>
</feature>
<dbReference type="InterPro" id="IPR013783">
    <property type="entry name" value="Ig-like_fold"/>
</dbReference>
<comment type="caution">
    <text evidence="2">The sequence shown here is derived from an EMBL/GenBank/DDBJ whole genome shotgun (WGS) entry which is preliminary data.</text>
</comment>
<accession>A0ABT0FB15</accession>
<proteinExistence type="predicted"/>
<dbReference type="EMBL" id="JAHWXN010000001">
    <property type="protein sequence ID" value="MCK2035256.1"/>
    <property type="molecule type" value="Genomic_DNA"/>
</dbReference>
<sequence length="551" mass="58689">MRRTRWLSALVAASLLAGGVVAAGGASSAQAVTTELAITTPTDGSTVSGSTLTVEGTFANASELVLVVGAQEVIPIPVTGTAGTWSIDLDIADRDGRLDLAVRARDLTTLYTTWSEFLAVEVDNPAASRPVVTVVSPTEGAYAGSSLDVVVDVASDRALSAVQVRVNGGAWQAATAQGSAYAASFPVTGARFASIEARATDVSGHTSDSSTTYVALGGATAATPVVYDQDRAMWIWERASYEAVFDEDARDRLGAVMDDTTTFGSDPVRTIYLGVDKYGTTDMLRDSRAEVAAFVEWARARGYHVQATVAGGTRPPYLGALEQFEHFAVDEFEKVLDYNLAVPEGARFDGINVDIEPYILSDWKLPDNGGLPNRWLEILDTLIERRDASGLPVLVGPAIPRWLDSSACCTSITWNGQTKALSDHIQDMTDYIAIMDYRDTADGSAGIIAQAQHEIDYANQIGKPNSVVVGIETKDLSGTGDPETVTFWEEGRTYLEGELDKTYAAFQDDASFGGIAMHHYDDLLMLPSAWDDAPPVYYPVPGSGPGGPAMP</sequence>
<dbReference type="InterPro" id="IPR017853">
    <property type="entry name" value="GH"/>
</dbReference>
<organism evidence="2 3">
    <name type="scientific">Microbacterium croceum</name>
    <dbReference type="NCBI Taxonomy" id="2851645"/>
    <lineage>
        <taxon>Bacteria</taxon>
        <taxon>Bacillati</taxon>
        <taxon>Actinomycetota</taxon>
        <taxon>Actinomycetes</taxon>
        <taxon>Micrococcales</taxon>
        <taxon>Microbacteriaceae</taxon>
        <taxon>Microbacterium</taxon>
    </lineage>
</organism>
<dbReference type="RefSeq" id="WP_247628687.1">
    <property type="nucleotide sequence ID" value="NZ_JAHWXN010000001.1"/>
</dbReference>
<dbReference type="SUPFAM" id="SSF51445">
    <property type="entry name" value="(Trans)glycosidases"/>
    <property type="match status" value="1"/>
</dbReference>
<dbReference type="Gene3D" id="3.20.20.80">
    <property type="entry name" value="Glycosidases"/>
    <property type="match status" value="1"/>
</dbReference>
<protein>
    <recommendedName>
        <fullName evidence="4">GH18 domain-containing protein</fullName>
    </recommendedName>
</protein>
<keyword evidence="1" id="KW-0732">Signal</keyword>
<dbReference type="Proteomes" id="UP001300096">
    <property type="component" value="Unassembled WGS sequence"/>
</dbReference>
<evidence type="ECO:0000256" key="1">
    <source>
        <dbReference type="SAM" id="SignalP"/>
    </source>
</evidence>
<keyword evidence="3" id="KW-1185">Reference proteome</keyword>